<reference evidence="4 5" key="1">
    <citation type="submission" date="2018-11" db="EMBL/GenBank/DDBJ databases">
        <title>Genomes From Bacteria Associated with the Canine Oral Cavity: a Test Case for Automated Genome-Based Taxonomic Assignment.</title>
        <authorList>
            <person name="Coil D.A."/>
            <person name="Jospin G."/>
            <person name="Darling A.E."/>
            <person name="Wallis C."/>
            <person name="Davis I.J."/>
            <person name="Harris S."/>
            <person name="Eisen J.A."/>
            <person name="Holcombe L.J."/>
            <person name="O'Flynn C."/>
        </authorList>
    </citation>
    <scope>NUCLEOTIDE SEQUENCE [LARGE SCALE GENOMIC DNA]</scope>
    <source>
        <strain evidence="4 5">OH1047_COT-310</strain>
    </source>
</reference>
<name>A0A3P2ABY4_9BACE</name>
<proteinExistence type="predicted"/>
<comment type="caution">
    <text evidence="4">The sequence shown here is derived from an EMBL/GenBank/DDBJ whole genome shotgun (WGS) entry which is preliminary data.</text>
</comment>
<dbReference type="RefSeq" id="WP_125238181.1">
    <property type="nucleotide sequence ID" value="NZ_DBFYXE010000129.1"/>
</dbReference>
<evidence type="ECO:0000313" key="5">
    <source>
        <dbReference type="Proteomes" id="UP000279562"/>
    </source>
</evidence>
<accession>A0A3P2ABY4</accession>
<dbReference type="PANTHER" id="PTHR30273:SF2">
    <property type="entry name" value="PROTEIN FECR"/>
    <property type="match status" value="1"/>
</dbReference>
<dbReference type="AlphaFoldDB" id="A0A3P2ABY4"/>
<dbReference type="Gene3D" id="2.60.120.1440">
    <property type="match status" value="1"/>
</dbReference>
<keyword evidence="5" id="KW-1185">Reference proteome</keyword>
<dbReference type="Pfam" id="PF16344">
    <property type="entry name" value="FecR_C"/>
    <property type="match status" value="1"/>
</dbReference>
<dbReference type="InterPro" id="IPR012373">
    <property type="entry name" value="Ferrdict_sens_TM"/>
</dbReference>
<feature type="domain" description="Protein FecR C-terminal" evidence="3">
    <location>
        <begin position="255"/>
        <end position="324"/>
    </location>
</feature>
<feature type="domain" description="FecR protein" evidence="2">
    <location>
        <begin position="120"/>
        <end position="210"/>
    </location>
</feature>
<dbReference type="PANTHER" id="PTHR30273">
    <property type="entry name" value="PERIPLASMIC SIGNAL SENSOR AND SIGMA FACTOR ACTIVATOR FECR-RELATED"/>
    <property type="match status" value="1"/>
</dbReference>
<sequence length="332" mass="38280">MKNYIKQLIDLFGQNDYSADTQKKVQQWLADEEHADEKNEALRGLWKQAGEQKVPDGMEQSIRRMQQNIGVIPSISHKKYQLLVWRAAAILLLAVSSVSIYLILEKNRPEVDLVECYIPTAEIQELTLPDGTHVMLNSKSTLLYPEQFTGDTRSVYLIGEANFKVKPDKKHPFIVKANDCQVTALGTEFNVNAYPENNELIATLLEGSVKVEFNNLISNVVLKPNEQLIYNKQTKKHNLRLPEIDDVTAWQRGELFFSNMPLEDIFTSLERKFPYAFVYSLHSMNKSTYSFRFRKQANLEEVMKIISQVVGDINYVIKGNKCYITYKKMNQL</sequence>
<protein>
    <submittedName>
        <fullName evidence="4">DUF4974 domain-containing protein</fullName>
    </submittedName>
</protein>
<dbReference type="InterPro" id="IPR032508">
    <property type="entry name" value="FecR_C"/>
</dbReference>
<dbReference type="GO" id="GO:0016989">
    <property type="term" value="F:sigma factor antagonist activity"/>
    <property type="evidence" value="ECO:0007669"/>
    <property type="project" value="TreeGrafter"/>
</dbReference>
<dbReference type="FunFam" id="2.60.120.1440:FF:000001">
    <property type="entry name" value="Putative anti-sigma factor"/>
    <property type="match status" value="1"/>
</dbReference>
<gene>
    <name evidence="4" type="ORF">EII33_01265</name>
</gene>
<dbReference type="EMBL" id="RQYF01000003">
    <property type="protein sequence ID" value="RRD93059.1"/>
    <property type="molecule type" value="Genomic_DNA"/>
</dbReference>
<evidence type="ECO:0000259" key="3">
    <source>
        <dbReference type="Pfam" id="PF16344"/>
    </source>
</evidence>
<keyword evidence="1" id="KW-1133">Transmembrane helix</keyword>
<dbReference type="InterPro" id="IPR006860">
    <property type="entry name" value="FecR"/>
</dbReference>
<evidence type="ECO:0000256" key="1">
    <source>
        <dbReference type="SAM" id="Phobius"/>
    </source>
</evidence>
<dbReference type="Pfam" id="PF04773">
    <property type="entry name" value="FecR"/>
    <property type="match status" value="1"/>
</dbReference>
<evidence type="ECO:0000313" key="4">
    <source>
        <dbReference type="EMBL" id="RRD93059.1"/>
    </source>
</evidence>
<feature type="transmembrane region" description="Helical" evidence="1">
    <location>
        <begin position="83"/>
        <end position="104"/>
    </location>
</feature>
<organism evidence="4 5">
    <name type="scientific">Prevotella heparinolytica</name>
    <dbReference type="NCBI Taxonomy" id="28113"/>
    <lineage>
        <taxon>Bacteria</taxon>
        <taxon>Pseudomonadati</taxon>
        <taxon>Bacteroidota</taxon>
        <taxon>Bacteroidia</taxon>
        <taxon>Bacteroidales</taxon>
        <taxon>Bacteroidaceae</taxon>
        <taxon>Bacteroides</taxon>
    </lineage>
</organism>
<dbReference type="Gene3D" id="3.55.50.30">
    <property type="match status" value="1"/>
</dbReference>
<keyword evidence="1" id="KW-0472">Membrane</keyword>
<dbReference type="PIRSF" id="PIRSF018266">
    <property type="entry name" value="FecR"/>
    <property type="match status" value="1"/>
</dbReference>
<evidence type="ECO:0000259" key="2">
    <source>
        <dbReference type="Pfam" id="PF04773"/>
    </source>
</evidence>
<dbReference type="Proteomes" id="UP000279562">
    <property type="component" value="Unassembled WGS sequence"/>
</dbReference>
<keyword evidence="1" id="KW-0812">Transmembrane</keyword>